<organism evidence="2 3">
    <name type="scientific">Bradyrhizobium japonicum</name>
    <dbReference type="NCBI Taxonomy" id="375"/>
    <lineage>
        <taxon>Bacteria</taxon>
        <taxon>Pseudomonadati</taxon>
        <taxon>Pseudomonadota</taxon>
        <taxon>Alphaproteobacteria</taxon>
        <taxon>Hyphomicrobiales</taxon>
        <taxon>Nitrobacteraceae</taxon>
        <taxon>Bradyrhizobium</taxon>
    </lineage>
</organism>
<feature type="region of interest" description="Disordered" evidence="1">
    <location>
        <begin position="103"/>
        <end position="123"/>
    </location>
</feature>
<gene>
    <name evidence="2" type="ORF">BSZ19_26860</name>
</gene>
<evidence type="ECO:0000313" key="3">
    <source>
        <dbReference type="Proteomes" id="UP000193335"/>
    </source>
</evidence>
<dbReference type="EMBL" id="NAFL01000265">
    <property type="protein sequence ID" value="OSJ29453.1"/>
    <property type="molecule type" value="Genomic_DNA"/>
</dbReference>
<evidence type="ECO:0000256" key="1">
    <source>
        <dbReference type="SAM" id="MobiDB-lite"/>
    </source>
</evidence>
<dbReference type="RefSeq" id="WP_063981807.1">
    <property type="nucleotide sequence ID" value="NZ_NAFL01000265.1"/>
</dbReference>
<name>A0A1Y2JIT1_BRAJP</name>
<proteinExistence type="predicted"/>
<protein>
    <submittedName>
        <fullName evidence="2">Uncharacterized protein</fullName>
    </submittedName>
</protein>
<dbReference type="Proteomes" id="UP000193335">
    <property type="component" value="Unassembled WGS sequence"/>
</dbReference>
<feature type="compositionally biased region" description="Basic and acidic residues" evidence="1">
    <location>
        <begin position="112"/>
        <end position="123"/>
    </location>
</feature>
<sequence length="123" mass="13658">MTKILRAVGATFAYKMRGTSRPHAKFTGDFGNAIEVIRISDRSLLSVFAKKLEPCNFRLLQHNRPRGDIAHLVVVSKSLPTSDNIGAVTFFQVPPEAIRQPHFSLDVTPSKHTKERDAATSLD</sequence>
<accession>A0A1Y2JIT1</accession>
<reference evidence="2 3" key="1">
    <citation type="submission" date="2017-03" db="EMBL/GenBank/DDBJ databases">
        <title>Whole genome sequences of fourteen strains of Bradyrhizobium canariense and one strain of Bradyrhizobium japonicum isolated from Lupinus (Papilionoideae: Genisteae) species in Algeria.</title>
        <authorList>
            <person name="Crovadore J."/>
            <person name="Chekireb D."/>
            <person name="Brachmann A."/>
            <person name="Chablais R."/>
            <person name="Cochard B."/>
            <person name="Lefort F."/>
        </authorList>
    </citation>
    <scope>NUCLEOTIDE SEQUENCE [LARGE SCALE GENOMIC DNA]</scope>
    <source>
        <strain evidence="2 3">UBMA197</strain>
    </source>
</reference>
<comment type="caution">
    <text evidence="2">The sequence shown here is derived from an EMBL/GenBank/DDBJ whole genome shotgun (WGS) entry which is preliminary data.</text>
</comment>
<evidence type="ECO:0000313" key="2">
    <source>
        <dbReference type="EMBL" id="OSJ29453.1"/>
    </source>
</evidence>
<dbReference type="AlphaFoldDB" id="A0A1Y2JIT1"/>